<evidence type="ECO:0000313" key="4">
    <source>
        <dbReference type="EMBL" id="SCU71662.1"/>
    </source>
</evidence>
<dbReference type="PANTHER" id="PTHR39669:SF2">
    <property type="entry name" value="MEMBRANE-ASSOCIATED PROTEIN"/>
    <property type="match status" value="1"/>
</dbReference>
<proteinExistence type="predicted"/>
<dbReference type="RefSeq" id="XP_067082288.1">
    <property type="nucleotide sequence ID" value="XM_067226187.1"/>
</dbReference>
<dbReference type="AlphaFoldDB" id="A0A1G4IGW5"/>
<dbReference type="Proteomes" id="UP000195570">
    <property type="component" value="Unassembled WGS sequence"/>
</dbReference>
<accession>A0A1G4IGW5</accession>
<feature type="region of interest" description="Disordered" evidence="1">
    <location>
        <begin position="345"/>
        <end position="411"/>
    </location>
</feature>
<protein>
    <recommendedName>
        <fullName evidence="6">Transmembrane protein</fullName>
    </recommendedName>
</protein>
<feature type="transmembrane region" description="Helical" evidence="2">
    <location>
        <begin position="62"/>
        <end position="84"/>
    </location>
</feature>
<evidence type="ECO:0000313" key="5">
    <source>
        <dbReference type="Proteomes" id="UP000195570"/>
    </source>
</evidence>
<reference evidence="4" key="1">
    <citation type="submission" date="2016-09" db="EMBL/GenBank/DDBJ databases">
        <authorList>
            <person name="Hebert L."/>
            <person name="Moumen B."/>
        </authorList>
    </citation>
    <scope>NUCLEOTIDE SEQUENCE [LARGE SCALE GENOMIC DNA]</scope>
    <source>
        <strain evidence="4">OVI</strain>
    </source>
</reference>
<feature type="compositionally biased region" description="Basic and acidic residues" evidence="1">
    <location>
        <begin position="348"/>
        <end position="359"/>
    </location>
</feature>
<keyword evidence="2" id="KW-0472">Membrane</keyword>
<comment type="caution">
    <text evidence="4">The sequence shown here is derived from an EMBL/GenBank/DDBJ whole genome shotgun (WGS) entry which is preliminary data.</text>
</comment>
<feature type="transmembrane region" description="Helical" evidence="2">
    <location>
        <begin position="116"/>
        <end position="136"/>
    </location>
</feature>
<sequence length="570" mass="62070">MYNALRSAALAVGLVLLFAATPASATREGSFQCENVWDGPSTSNDVQACILNAERMRSQWKLFVLPFLSAVLLAVLLVSFPLVFICSICCNCCGCCGANCCKPETKKSRNQARCCLWLYIVYALLWSVMVFFLIVYGTRTVTKAVPTFVDDAVSGPLSYFNQTAESVMDYTYDWSSGERREPGDFTIDFSEFSSMQKKVMEGVSAVRATVFVHFDKVSIASYVVGSLGFVMVLVILPFAMFKCCIPGFPICISFVYWIFGLAFAVLGLLLTILAYFATLTCGEVERHHGRDPGLIQWYGVPVCKEFFNFQQLNKGIMAAELQLSQGVCKAVLPFCDRRKLRGPGGVVDRADPHPGERNRLLPPGGEYPNEKALENTSHKHGNVPPASDRAGGPPHPTPVRDHSGLPGISEGPNFPDLPAVPVLNCQEGFTDASQCTTFDAMSAFVLTAEVKGSLNPCGEAGKACNLTECAARCENDQLQELAVRATSQIERVQNVTIAWSYARPLLECNFVIDKIVESLEACGDITAGTMVLGAGFFIGAIVFGLGIYIMLRGACVWGEIPMFTRDAKAS</sequence>
<dbReference type="PANTHER" id="PTHR39669">
    <property type="entry name" value="MEMBRANE-ASSOCIATED PROTEIN"/>
    <property type="match status" value="1"/>
</dbReference>
<feature type="chain" id="PRO_5009235478" description="Transmembrane protein" evidence="3">
    <location>
        <begin position="26"/>
        <end position="570"/>
    </location>
</feature>
<feature type="transmembrane region" description="Helical" evidence="2">
    <location>
        <begin position="530"/>
        <end position="551"/>
    </location>
</feature>
<gene>
    <name evidence="4" type="ORF">TEOVI_000324300</name>
</gene>
<evidence type="ECO:0000256" key="3">
    <source>
        <dbReference type="SAM" id="SignalP"/>
    </source>
</evidence>
<feature type="signal peptide" evidence="3">
    <location>
        <begin position="1"/>
        <end position="25"/>
    </location>
</feature>
<feature type="transmembrane region" description="Helical" evidence="2">
    <location>
        <begin position="253"/>
        <end position="277"/>
    </location>
</feature>
<feature type="compositionally biased region" description="Basic and acidic residues" evidence="1">
    <location>
        <begin position="368"/>
        <end position="377"/>
    </location>
</feature>
<keyword evidence="5" id="KW-1185">Reference proteome</keyword>
<keyword evidence="2" id="KW-1133">Transmembrane helix</keyword>
<dbReference type="GeneID" id="92377183"/>
<feature type="transmembrane region" description="Helical" evidence="2">
    <location>
        <begin position="219"/>
        <end position="241"/>
    </location>
</feature>
<evidence type="ECO:0000256" key="2">
    <source>
        <dbReference type="SAM" id="Phobius"/>
    </source>
</evidence>
<keyword evidence="2" id="KW-0812">Transmembrane</keyword>
<organism evidence="4 5">
    <name type="scientific">Trypanosoma equiperdum</name>
    <dbReference type="NCBI Taxonomy" id="5694"/>
    <lineage>
        <taxon>Eukaryota</taxon>
        <taxon>Discoba</taxon>
        <taxon>Euglenozoa</taxon>
        <taxon>Kinetoplastea</taxon>
        <taxon>Metakinetoplastina</taxon>
        <taxon>Trypanosomatida</taxon>
        <taxon>Trypanosomatidae</taxon>
        <taxon>Trypanosoma</taxon>
    </lineage>
</organism>
<keyword evidence="3" id="KW-0732">Signal</keyword>
<dbReference type="EMBL" id="CZPT02001686">
    <property type="protein sequence ID" value="SCU71662.1"/>
    <property type="molecule type" value="Genomic_DNA"/>
</dbReference>
<dbReference type="VEuPathDB" id="TriTrypDB:TEOVI_000324300"/>
<evidence type="ECO:0008006" key="6">
    <source>
        <dbReference type="Google" id="ProtNLM"/>
    </source>
</evidence>
<evidence type="ECO:0000256" key="1">
    <source>
        <dbReference type="SAM" id="MobiDB-lite"/>
    </source>
</evidence>
<name>A0A1G4IGW5_TRYEQ</name>